<proteinExistence type="predicted"/>
<dbReference type="InterPro" id="IPR016187">
    <property type="entry name" value="CTDL_fold"/>
</dbReference>
<dbReference type="PROSITE" id="PS50041">
    <property type="entry name" value="C_TYPE_LECTIN_2"/>
    <property type="match status" value="1"/>
</dbReference>
<dbReference type="SUPFAM" id="SSF56436">
    <property type="entry name" value="C-type lectin-like"/>
    <property type="match status" value="2"/>
</dbReference>
<dbReference type="PANTHER" id="PTHR22801">
    <property type="entry name" value="LITHOSTATHINE"/>
    <property type="match status" value="1"/>
</dbReference>
<keyword evidence="3" id="KW-1185">Reference proteome</keyword>
<protein>
    <submittedName>
        <fullName evidence="2">Macrophage mannose receptor 1</fullName>
    </submittedName>
</protein>
<accession>A0AAV4ERB8</accession>
<evidence type="ECO:0000259" key="1">
    <source>
        <dbReference type="PROSITE" id="PS50041"/>
    </source>
</evidence>
<reference evidence="2 3" key="1">
    <citation type="journal article" date="2021" name="Elife">
        <title>Chloroplast acquisition without the gene transfer in kleptoplastic sea slugs, Plakobranchus ocellatus.</title>
        <authorList>
            <person name="Maeda T."/>
            <person name="Takahashi S."/>
            <person name="Yoshida T."/>
            <person name="Shimamura S."/>
            <person name="Takaki Y."/>
            <person name="Nagai Y."/>
            <person name="Toyoda A."/>
            <person name="Suzuki Y."/>
            <person name="Arimoto A."/>
            <person name="Ishii H."/>
            <person name="Satoh N."/>
            <person name="Nishiyama T."/>
            <person name="Hasebe M."/>
            <person name="Maruyama T."/>
            <person name="Minagawa J."/>
            <person name="Obokata J."/>
            <person name="Shigenobu S."/>
        </authorList>
    </citation>
    <scope>NUCLEOTIDE SEQUENCE [LARGE SCALE GENOMIC DNA]</scope>
</reference>
<name>A0AAV4ERB8_9GAST</name>
<dbReference type="InterPro" id="IPR050801">
    <property type="entry name" value="Ca-Dep_Lectins_ImmuneDev"/>
</dbReference>
<evidence type="ECO:0000313" key="2">
    <source>
        <dbReference type="EMBL" id="GFR63523.1"/>
    </source>
</evidence>
<dbReference type="Proteomes" id="UP000762676">
    <property type="component" value="Unassembled WGS sequence"/>
</dbReference>
<gene>
    <name evidence="2" type="ORF">ElyMa_000158100</name>
</gene>
<organism evidence="2 3">
    <name type="scientific">Elysia marginata</name>
    <dbReference type="NCBI Taxonomy" id="1093978"/>
    <lineage>
        <taxon>Eukaryota</taxon>
        <taxon>Metazoa</taxon>
        <taxon>Spiralia</taxon>
        <taxon>Lophotrochozoa</taxon>
        <taxon>Mollusca</taxon>
        <taxon>Gastropoda</taxon>
        <taxon>Heterobranchia</taxon>
        <taxon>Euthyneura</taxon>
        <taxon>Panpulmonata</taxon>
        <taxon>Sacoglossa</taxon>
        <taxon>Placobranchoidea</taxon>
        <taxon>Plakobranchidae</taxon>
        <taxon>Elysia</taxon>
    </lineage>
</organism>
<dbReference type="AlphaFoldDB" id="A0AAV4ERB8"/>
<dbReference type="Pfam" id="PF00059">
    <property type="entry name" value="Lectin_C"/>
    <property type="match status" value="1"/>
</dbReference>
<dbReference type="Gene3D" id="3.10.100.10">
    <property type="entry name" value="Mannose-Binding Protein A, subunit A"/>
    <property type="match status" value="2"/>
</dbReference>
<dbReference type="EMBL" id="BMAT01000296">
    <property type="protein sequence ID" value="GFR63523.1"/>
    <property type="molecule type" value="Genomic_DNA"/>
</dbReference>
<feature type="domain" description="C-type lectin" evidence="1">
    <location>
        <begin position="11"/>
        <end position="122"/>
    </location>
</feature>
<keyword evidence="2" id="KW-0675">Receptor</keyword>
<evidence type="ECO:0000313" key="3">
    <source>
        <dbReference type="Proteomes" id="UP000762676"/>
    </source>
</evidence>
<dbReference type="InterPro" id="IPR016186">
    <property type="entry name" value="C-type_lectin-like/link_sf"/>
</dbReference>
<dbReference type="InterPro" id="IPR001304">
    <property type="entry name" value="C-type_lectin-like"/>
</dbReference>
<comment type="caution">
    <text evidence="2">The sequence shown here is derived from an EMBL/GenBank/DDBJ whole genome shotgun (WGS) entry which is preliminary data.</text>
</comment>
<feature type="non-terminal residue" evidence="2">
    <location>
        <position position="1"/>
    </location>
</feature>
<dbReference type="CDD" id="cd00037">
    <property type="entry name" value="CLECT"/>
    <property type="match status" value="2"/>
</dbReference>
<sequence length="184" mass="20790">NCPPSWYEIKSSETCIKVFVEKLNWHDARNVCKSVGGDLARVTWVKMRGHLQRQLDRSGSKIAWIGMHDKGLDSEQKPRHTDLISRQPATYGPNRMCPEFRAKAHKKAARGRCLHRKSFVCEFAPGCSSLSCEPGYIKATSSRTCVKPFNELKAWTDARTVCKKDGGDLVKILDQHANTFVQGR</sequence>
<dbReference type="PANTHER" id="PTHR22801:SF63">
    <property type="entry name" value="C-TYPE LECTIN DOMAIN-CONTAINING PROTEIN"/>
    <property type="match status" value="1"/>
</dbReference>